<accession>A0A8S3U9X3</accession>
<dbReference type="EMBL" id="CAJPWZ010002555">
    <property type="protein sequence ID" value="CAG2240340.1"/>
    <property type="molecule type" value="Genomic_DNA"/>
</dbReference>
<evidence type="ECO:0000256" key="2">
    <source>
        <dbReference type="ARBA" id="ARBA00022723"/>
    </source>
</evidence>
<evidence type="ECO:0000259" key="8">
    <source>
        <dbReference type="PROSITE" id="PS50950"/>
    </source>
</evidence>
<evidence type="ECO:0000256" key="5">
    <source>
        <dbReference type="ARBA" id="ARBA00023125"/>
    </source>
</evidence>
<dbReference type="Proteomes" id="UP000683360">
    <property type="component" value="Unassembled WGS sequence"/>
</dbReference>
<comment type="caution">
    <text evidence="9">The sequence shown here is derived from an EMBL/GenBank/DDBJ whole genome shotgun (WGS) entry which is preliminary data.</text>
</comment>
<dbReference type="OrthoDB" id="10013126at2759"/>
<dbReference type="InterPro" id="IPR006612">
    <property type="entry name" value="THAP_Znf"/>
</dbReference>
<dbReference type="Pfam" id="PF05485">
    <property type="entry name" value="THAP"/>
    <property type="match status" value="1"/>
</dbReference>
<dbReference type="GO" id="GO:0003677">
    <property type="term" value="F:DNA binding"/>
    <property type="evidence" value="ECO:0007669"/>
    <property type="project" value="UniProtKB-UniRule"/>
</dbReference>
<keyword evidence="7" id="KW-0175">Coiled coil</keyword>
<dbReference type="Pfam" id="PF13613">
    <property type="entry name" value="HTH_Tnp_4"/>
    <property type="match status" value="1"/>
</dbReference>
<organism evidence="9 10">
    <name type="scientific">Mytilus edulis</name>
    <name type="common">Blue mussel</name>
    <dbReference type="NCBI Taxonomy" id="6550"/>
    <lineage>
        <taxon>Eukaryota</taxon>
        <taxon>Metazoa</taxon>
        <taxon>Spiralia</taxon>
        <taxon>Lophotrochozoa</taxon>
        <taxon>Mollusca</taxon>
        <taxon>Bivalvia</taxon>
        <taxon>Autobranchia</taxon>
        <taxon>Pteriomorphia</taxon>
        <taxon>Mytilida</taxon>
        <taxon>Mytiloidea</taxon>
        <taxon>Mytilidae</taxon>
        <taxon>Mytilinae</taxon>
        <taxon>Mytilus</taxon>
    </lineage>
</organism>
<comment type="cofactor">
    <cofactor evidence="1">
        <name>a divalent metal cation</name>
        <dbReference type="ChEBI" id="CHEBI:60240"/>
    </cofactor>
</comment>
<dbReference type="InterPro" id="IPR027806">
    <property type="entry name" value="HARBI1_dom"/>
</dbReference>
<proteinExistence type="predicted"/>
<evidence type="ECO:0000256" key="3">
    <source>
        <dbReference type="ARBA" id="ARBA00022771"/>
    </source>
</evidence>
<evidence type="ECO:0000313" key="10">
    <source>
        <dbReference type="Proteomes" id="UP000683360"/>
    </source>
</evidence>
<dbReference type="AlphaFoldDB" id="A0A8S3U9X3"/>
<evidence type="ECO:0000256" key="4">
    <source>
        <dbReference type="ARBA" id="ARBA00022833"/>
    </source>
</evidence>
<keyword evidence="4" id="KW-0862">Zinc</keyword>
<dbReference type="InterPro" id="IPR027805">
    <property type="entry name" value="Transposase_HTH_dom"/>
</dbReference>
<keyword evidence="10" id="KW-1185">Reference proteome</keyword>
<keyword evidence="2" id="KW-0479">Metal-binding</keyword>
<evidence type="ECO:0000313" key="9">
    <source>
        <dbReference type="EMBL" id="CAG2240340.1"/>
    </source>
</evidence>
<protein>
    <recommendedName>
        <fullName evidence="8">THAP-type domain-containing protein</fullName>
    </recommendedName>
</protein>
<dbReference type="PANTHER" id="PTHR23080">
    <property type="entry name" value="THAP DOMAIN PROTEIN"/>
    <property type="match status" value="1"/>
</dbReference>
<evidence type="ECO:0000256" key="6">
    <source>
        <dbReference type="PROSITE-ProRule" id="PRU00309"/>
    </source>
</evidence>
<gene>
    <name evidence="9" type="ORF">MEDL_52639</name>
</gene>
<dbReference type="GO" id="GO:0008270">
    <property type="term" value="F:zinc ion binding"/>
    <property type="evidence" value="ECO:0007669"/>
    <property type="project" value="UniProtKB-KW"/>
</dbReference>
<evidence type="ECO:0000256" key="1">
    <source>
        <dbReference type="ARBA" id="ARBA00001968"/>
    </source>
</evidence>
<dbReference type="Pfam" id="PF13359">
    <property type="entry name" value="DDE_Tnp_4"/>
    <property type="match status" value="1"/>
</dbReference>
<dbReference type="PANTHER" id="PTHR23080:SF143">
    <property type="entry name" value="SI:DKEY-56D12.4"/>
    <property type="match status" value="1"/>
</dbReference>
<keyword evidence="3 6" id="KW-0863">Zinc-finger</keyword>
<feature type="domain" description="THAP-type" evidence="8">
    <location>
        <begin position="199"/>
        <end position="286"/>
    </location>
</feature>
<keyword evidence="5 6" id="KW-0238">DNA-binding</keyword>
<name>A0A8S3U9X3_MYTED</name>
<feature type="coiled-coil region" evidence="7">
    <location>
        <begin position="389"/>
        <end position="416"/>
    </location>
</feature>
<reference evidence="9" key="1">
    <citation type="submission" date="2021-03" db="EMBL/GenBank/DDBJ databases">
        <authorList>
            <person name="Bekaert M."/>
        </authorList>
    </citation>
    <scope>NUCLEOTIDE SEQUENCE</scope>
</reference>
<evidence type="ECO:0000256" key="7">
    <source>
        <dbReference type="SAM" id="Coils"/>
    </source>
</evidence>
<sequence length="731" mass="83277">MVILIARWLTGREDVTATDFVLWLQRHACIPEGVRIHGVELPPLRAVCSAMKWPQRRVYTIHPFNSPVVVLYWRVMLTLLRHLRQANRITMDEYMNEQRSHLRPCLPDELEVEPVVAKEEASVSVLKEVGAIAPSVVVEPVVAKVKESVPVVEKGVKTPESLKETKATGNMKKTIEVAEASTHVEESLVVLLYHNTRKMVTVTTVQSSVQETKKNHSDLTYLGTEITLGFPRNADRQIKWLAALKRDKPDGTPWVPTKHSVICSEHFITGKPNEDHDHPDYVPSVFSFAVTNTKTVQQKKIERYENVAKRKIHFTSPDLAVKRVKFDQNLPTPETCIMYEATPCSPLRQKKENIATSPLSPMPYLNHAFMESPARGTSAIHRPVTSSEREMIYSEMDNLRSERDRLIQENDKLSSQITTLRLSSSIIEKNDVKSNFYTGLKWDVFLSVFTFLQTFMTRTPLASKLALRDQFFVTLVKLKLDMPFEYIADQCGIPSSTLHDMFWRWIDLMSTKLDFLIHWPDRETMKRTLPSVFKVKYPRLTCIIDCFEIFIDRPKKLNARAKCYSNYKKHSTVKVLIGCSPLGSITFLSEVWGGRVSDTEIVRSSGFISSIYHHPGDQILADRGFTLQDDFASVCSAELIIPAFTKGKSQLSAEEVETSRKMSSIRIHIERVIGLMKNRYKILQGTIPINMLKSTTDEASTKKQARIDKLVRICGSLTNMGEGIVYNEESD</sequence>
<dbReference type="PROSITE" id="PS50950">
    <property type="entry name" value="ZF_THAP"/>
    <property type="match status" value="1"/>
</dbReference>
<dbReference type="SUPFAM" id="SSF57716">
    <property type="entry name" value="Glucocorticoid receptor-like (DNA-binding domain)"/>
    <property type="match status" value="1"/>
</dbReference>